<keyword evidence="1 4" id="KW-0808">Transferase</keyword>
<evidence type="ECO:0000313" key="4">
    <source>
        <dbReference type="EMBL" id="PRH83946.1"/>
    </source>
</evidence>
<evidence type="ECO:0000313" key="5">
    <source>
        <dbReference type="Proteomes" id="UP000237682"/>
    </source>
</evidence>
<proteinExistence type="predicted"/>
<dbReference type="Proteomes" id="UP000237682">
    <property type="component" value="Unassembled WGS sequence"/>
</dbReference>
<keyword evidence="5" id="KW-1185">Reference proteome</keyword>
<dbReference type="InterPro" id="IPR001296">
    <property type="entry name" value="Glyco_trans_1"/>
</dbReference>
<reference evidence="4 5" key="1">
    <citation type="submission" date="2018-02" db="EMBL/GenBank/DDBJ databases">
        <title>Whole genome sequencing of endophytic bacterium.</title>
        <authorList>
            <person name="Eedara R."/>
            <person name="Podile A.R."/>
        </authorList>
    </citation>
    <scope>NUCLEOTIDE SEQUENCE [LARGE SCALE GENOMIC DNA]</scope>
    <source>
        <strain evidence="4 5">RP1T</strain>
    </source>
</reference>
<dbReference type="InterPro" id="IPR028098">
    <property type="entry name" value="Glyco_trans_4-like_N"/>
</dbReference>
<name>A0A2S9Q3K8_9HYPH</name>
<accession>A0A2S9Q3K8</accession>
<dbReference type="Gene3D" id="3.40.50.2000">
    <property type="entry name" value="Glycogen Phosphorylase B"/>
    <property type="match status" value="2"/>
</dbReference>
<dbReference type="GO" id="GO:0016757">
    <property type="term" value="F:glycosyltransferase activity"/>
    <property type="evidence" value="ECO:0007669"/>
    <property type="project" value="InterPro"/>
</dbReference>
<evidence type="ECO:0000259" key="2">
    <source>
        <dbReference type="Pfam" id="PF00534"/>
    </source>
</evidence>
<protein>
    <submittedName>
        <fullName evidence="4">MSMEG_0565 family glycosyltransferase</fullName>
    </submittedName>
</protein>
<dbReference type="NCBIfam" id="TIGR04047">
    <property type="entry name" value="MSMEG_0565_glyc"/>
    <property type="match status" value="1"/>
</dbReference>
<dbReference type="EMBL" id="PUEJ01000017">
    <property type="protein sequence ID" value="PRH83946.1"/>
    <property type="molecule type" value="Genomic_DNA"/>
</dbReference>
<dbReference type="AlphaFoldDB" id="A0A2S9Q3K8"/>
<evidence type="ECO:0000259" key="3">
    <source>
        <dbReference type="Pfam" id="PF13579"/>
    </source>
</evidence>
<dbReference type="InterPro" id="IPR023986">
    <property type="entry name" value="GlycosylTfrase_MSMEG0565"/>
</dbReference>
<gene>
    <name evidence="4" type="ORF">C5L14_29200</name>
</gene>
<feature type="domain" description="Glycosyltransferase subfamily 4-like N-terminal" evidence="3">
    <location>
        <begin position="20"/>
        <end position="169"/>
    </location>
</feature>
<sequence>MNITGPLRIAILTHSTNPRGGVVHALALGEALTALGHDAVVHAPDAKAAGFFRKARCETACVPASPFEGDIFGMVETRIADYLRYFGDHARRRFDVFHAHDGISGNALATLRRERLIASFARTVHHVDSFEDPRVAALQARSIHGADRHFAVSEHWRRKLDRDMGIAATMVGNGVDTTFFQPEKDGTESGLARRLGLGREPVFLSVGGVEERKNTLRILQAFSQVQTILSDSQLVLAGGASVLDHAAYQAEFRLALDQSRMLPGSVVLTGPIPQAEMAALYRISSALAFPSLKEGFGLAVIEAMACGIPVIASHIPPFTDYLTDGDVVWCDPMSTGSIADAMIAAIRSPQRERLAKRGPVVAARHNWADTARAHLPVYRTLGARQHA</sequence>
<dbReference type="PANTHER" id="PTHR46401">
    <property type="entry name" value="GLYCOSYLTRANSFERASE WBBK-RELATED"/>
    <property type="match status" value="1"/>
</dbReference>
<dbReference type="Pfam" id="PF13579">
    <property type="entry name" value="Glyco_trans_4_4"/>
    <property type="match status" value="1"/>
</dbReference>
<dbReference type="CDD" id="cd03801">
    <property type="entry name" value="GT4_PimA-like"/>
    <property type="match status" value="1"/>
</dbReference>
<dbReference type="GO" id="GO:0009103">
    <property type="term" value="P:lipopolysaccharide biosynthetic process"/>
    <property type="evidence" value="ECO:0007669"/>
    <property type="project" value="TreeGrafter"/>
</dbReference>
<dbReference type="SUPFAM" id="SSF53756">
    <property type="entry name" value="UDP-Glycosyltransferase/glycogen phosphorylase"/>
    <property type="match status" value="1"/>
</dbReference>
<evidence type="ECO:0000256" key="1">
    <source>
        <dbReference type="ARBA" id="ARBA00022679"/>
    </source>
</evidence>
<comment type="caution">
    <text evidence="4">The sequence shown here is derived from an EMBL/GenBank/DDBJ whole genome shotgun (WGS) entry which is preliminary data.</text>
</comment>
<organism evidence="4 5">
    <name type="scientific">Labrys okinawensis</name>
    <dbReference type="NCBI Taxonomy" id="346911"/>
    <lineage>
        <taxon>Bacteria</taxon>
        <taxon>Pseudomonadati</taxon>
        <taxon>Pseudomonadota</taxon>
        <taxon>Alphaproteobacteria</taxon>
        <taxon>Hyphomicrobiales</taxon>
        <taxon>Xanthobacteraceae</taxon>
        <taxon>Labrys</taxon>
    </lineage>
</organism>
<feature type="domain" description="Glycosyl transferase family 1" evidence="2">
    <location>
        <begin position="199"/>
        <end position="358"/>
    </location>
</feature>
<dbReference type="OrthoDB" id="9801609at2"/>
<dbReference type="Pfam" id="PF00534">
    <property type="entry name" value="Glycos_transf_1"/>
    <property type="match status" value="1"/>
</dbReference>
<dbReference type="RefSeq" id="WP_105865581.1">
    <property type="nucleotide sequence ID" value="NZ_PUEJ01000017.1"/>
</dbReference>
<dbReference type="PANTHER" id="PTHR46401:SF2">
    <property type="entry name" value="GLYCOSYLTRANSFERASE WBBK-RELATED"/>
    <property type="match status" value="1"/>
</dbReference>